<evidence type="ECO:0000313" key="4">
    <source>
        <dbReference type="Proteomes" id="UP001501459"/>
    </source>
</evidence>
<dbReference type="Gene3D" id="3.10.350.10">
    <property type="entry name" value="LysM domain"/>
    <property type="match status" value="1"/>
</dbReference>
<dbReference type="PROSITE" id="PS51782">
    <property type="entry name" value="LYSM"/>
    <property type="match status" value="1"/>
</dbReference>
<proteinExistence type="predicted"/>
<dbReference type="InterPro" id="IPR014256">
    <property type="entry name" value="Spore_VI_D"/>
</dbReference>
<evidence type="ECO:0000259" key="2">
    <source>
        <dbReference type="PROSITE" id="PS51782"/>
    </source>
</evidence>
<reference evidence="3 4" key="1">
    <citation type="journal article" date="2019" name="Int. J. Syst. Evol. Microbiol.">
        <title>The Global Catalogue of Microorganisms (GCM) 10K type strain sequencing project: providing services to taxonomists for standard genome sequencing and annotation.</title>
        <authorList>
            <consortium name="The Broad Institute Genomics Platform"/>
            <consortium name="The Broad Institute Genome Sequencing Center for Infectious Disease"/>
            <person name="Wu L."/>
            <person name="Ma J."/>
        </authorList>
    </citation>
    <scope>NUCLEOTIDE SEQUENCE [LARGE SCALE GENOMIC DNA]</scope>
    <source>
        <strain evidence="3 4">JCM 12149</strain>
    </source>
</reference>
<keyword evidence="4" id="KW-1185">Reference proteome</keyword>
<feature type="compositionally biased region" description="Acidic residues" evidence="1">
    <location>
        <begin position="223"/>
        <end position="236"/>
    </location>
</feature>
<sequence length="388" mass="43511">MENDRNVFRFELNESLFFARGQEVSDMMGVSLDPEISIDSFSDYISIRGVIELNGTYQKETIDVDETEDPYDVDDDHARKYMERVNDIDDNQAEFTHRFPVEISVPANRVTDLDDVTVGIESLDYEIPDEQQLKLNAVIGIHGIADEVDVTDGASSEVDSSSPPRDDETFAFDIKMENEEENTSETLHDSETAPIWPEGSVEESNQESVVEDIGNDVQGTADDVQDNEDNAQDTGDDTVKKDDDTPNEKDRWKGKKTQTLAEFFGTENKKTSGDDSVEADETDGQDDNQENVDESPSLATISETADVDEQGESTDAIVSDAEDVRYLADMFRRDEEESFAKMRLCIVQETDTVESIAERYGISALQLLRQNHLGEESLEEGQLLYIPS</sequence>
<name>A0ABN0ZCG4_9BACI</name>
<feature type="compositionally biased region" description="Acidic residues" evidence="1">
    <location>
        <begin position="275"/>
        <end position="293"/>
    </location>
</feature>
<evidence type="ECO:0000256" key="1">
    <source>
        <dbReference type="SAM" id="MobiDB-lite"/>
    </source>
</evidence>
<dbReference type="Pfam" id="PF01476">
    <property type="entry name" value="LysM"/>
    <property type="match status" value="1"/>
</dbReference>
<dbReference type="RefSeq" id="WP_343752637.1">
    <property type="nucleotide sequence ID" value="NZ_BAAADM010000054.1"/>
</dbReference>
<organism evidence="3 4">
    <name type="scientific">Lentibacillus halophilus</name>
    <dbReference type="NCBI Taxonomy" id="295065"/>
    <lineage>
        <taxon>Bacteria</taxon>
        <taxon>Bacillati</taxon>
        <taxon>Bacillota</taxon>
        <taxon>Bacilli</taxon>
        <taxon>Bacillales</taxon>
        <taxon>Bacillaceae</taxon>
        <taxon>Lentibacillus</taxon>
    </lineage>
</organism>
<evidence type="ECO:0000313" key="3">
    <source>
        <dbReference type="EMBL" id="GAA0442347.1"/>
    </source>
</evidence>
<feature type="region of interest" description="Disordered" evidence="1">
    <location>
        <begin position="179"/>
        <end position="297"/>
    </location>
</feature>
<dbReference type="EMBL" id="BAAADM010000054">
    <property type="protein sequence ID" value="GAA0442347.1"/>
    <property type="molecule type" value="Genomic_DNA"/>
</dbReference>
<dbReference type="Pfam" id="PF20918">
    <property type="entry name" value="SPOCS_spoVID-N"/>
    <property type="match status" value="1"/>
</dbReference>
<accession>A0ABN0ZCG4</accession>
<dbReference type="InterPro" id="IPR048862">
    <property type="entry name" value="SPOCS_spoVID_N"/>
</dbReference>
<comment type="caution">
    <text evidence="3">The sequence shown here is derived from an EMBL/GenBank/DDBJ whole genome shotgun (WGS) entry which is preliminary data.</text>
</comment>
<dbReference type="NCBIfam" id="TIGR02907">
    <property type="entry name" value="spore_VI_D"/>
    <property type="match status" value="1"/>
</dbReference>
<protein>
    <recommendedName>
        <fullName evidence="2">LysM domain-containing protein</fullName>
    </recommendedName>
</protein>
<dbReference type="SUPFAM" id="SSF54106">
    <property type="entry name" value="LysM domain"/>
    <property type="match status" value="1"/>
</dbReference>
<feature type="compositionally biased region" description="Basic and acidic residues" evidence="1">
    <location>
        <begin position="237"/>
        <end position="251"/>
    </location>
</feature>
<dbReference type="CDD" id="cd00118">
    <property type="entry name" value="LysM"/>
    <property type="match status" value="1"/>
</dbReference>
<dbReference type="InterPro" id="IPR036779">
    <property type="entry name" value="LysM_dom_sf"/>
</dbReference>
<dbReference type="Proteomes" id="UP001501459">
    <property type="component" value="Unassembled WGS sequence"/>
</dbReference>
<gene>
    <name evidence="3" type="ORF">GCM10008983_19250</name>
</gene>
<feature type="domain" description="LysM" evidence="2">
    <location>
        <begin position="343"/>
        <end position="386"/>
    </location>
</feature>
<feature type="compositionally biased region" description="Acidic residues" evidence="1">
    <location>
        <begin position="200"/>
        <end position="214"/>
    </location>
</feature>
<dbReference type="InterPro" id="IPR018392">
    <property type="entry name" value="LysM"/>
</dbReference>
<dbReference type="SMART" id="SM00257">
    <property type="entry name" value="LysM"/>
    <property type="match status" value="1"/>
</dbReference>